<evidence type="ECO:0000313" key="2">
    <source>
        <dbReference type="EMBL" id="EAT84160.1"/>
    </source>
</evidence>
<proteinExistence type="predicted"/>
<dbReference type="InParanoid" id="Q0UK30"/>
<protein>
    <submittedName>
        <fullName evidence="2">Uncharacterized protein</fullName>
    </submittedName>
</protein>
<dbReference type="Proteomes" id="UP000001055">
    <property type="component" value="Unassembled WGS sequence"/>
</dbReference>
<evidence type="ECO:0000256" key="1">
    <source>
        <dbReference type="SAM" id="MobiDB-lite"/>
    </source>
</evidence>
<organism evidence="2 3">
    <name type="scientific">Phaeosphaeria nodorum (strain SN15 / ATCC MYA-4574 / FGSC 10173)</name>
    <name type="common">Glume blotch fungus</name>
    <name type="synonym">Parastagonospora nodorum</name>
    <dbReference type="NCBI Taxonomy" id="321614"/>
    <lineage>
        <taxon>Eukaryota</taxon>
        <taxon>Fungi</taxon>
        <taxon>Dikarya</taxon>
        <taxon>Ascomycota</taxon>
        <taxon>Pezizomycotina</taxon>
        <taxon>Dothideomycetes</taxon>
        <taxon>Pleosporomycetidae</taxon>
        <taxon>Pleosporales</taxon>
        <taxon>Pleosporineae</taxon>
        <taxon>Phaeosphaeriaceae</taxon>
        <taxon>Parastagonospora</taxon>
    </lineage>
</organism>
<reference evidence="3" key="1">
    <citation type="journal article" date="2007" name="Plant Cell">
        <title>Dothideomycete-plant interactions illuminated by genome sequencing and EST analysis of the wheat pathogen Stagonospora nodorum.</title>
        <authorList>
            <person name="Hane J.K."/>
            <person name="Lowe R.G."/>
            <person name="Solomon P.S."/>
            <person name="Tan K.C."/>
            <person name="Schoch C.L."/>
            <person name="Spatafora J.W."/>
            <person name="Crous P.W."/>
            <person name="Kodira C."/>
            <person name="Birren B.W."/>
            <person name="Galagan J.E."/>
            <person name="Torriani S.F."/>
            <person name="McDonald B.A."/>
            <person name="Oliver R.P."/>
        </authorList>
    </citation>
    <scope>NUCLEOTIDE SEQUENCE [LARGE SCALE GENOMIC DNA]</scope>
    <source>
        <strain evidence="3">SN15 / ATCC MYA-4574 / FGSC 10173</strain>
    </source>
</reference>
<accession>Q0UK30</accession>
<gene>
    <name evidence="2" type="ORF">SNOG_07884</name>
</gene>
<name>Q0UK30_PHANO</name>
<dbReference type="AlphaFoldDB" id="Q0UK30"/>
<dbReference type="EMBL" id="CH445336">
    <property type="protein sequence ID" value="EAT84160.1"/>
    <property type="molecule type" value="Genomic_DNA"/>
</dbReference>
<evidence type="ECO:0000313" key="3">
    <source>
        <dbReference type="Proteomes" id="UP000001055"/>
    </source>
</evidence>
<feature type="region of interest" description="Disordered" evidence="1">
    <location>
        <begin position="1"/>
        <end position="35"/>
    </location>
</feature>
<dbReference type="KEGG" id="pno:SNOG_07884"/>
<dbReference type="RefSeq" id="XP_001798211.1">
    <property type="nucleotide sequence ID" value="XM_001798159.1"/>
</dbReference>
<dbReference type="GeneID" id="5975109"/>
<sequence length="95" mass="10926">MEETVGDQYSLEGARSESWQELAPNERSISGGLGYLSSSNIRGSASRRAASTDARSYFSMPVNTQKYHQVEYPYEDQRSWAVKEQQEQKLQQSWR</sequence>